<feature type="repeat" description="Filamin" evidence="4">
    <location>
        <begin position="1084"/>
        <end position="1172"/>
    </location>
</feature>
<name>A0A9F1U438_HALDU</name>
<feature type="domain" description="Calponin-homology (CH)" evidence="6">
    <location>
        <begin position="314"/>
        <end position="417"/>
    </location>
</feature>
<feature type="repeat" description="Filamin" evidence="4">
    <location>
        <begin position="614"/>
        <end position="707"/>
    </location>
</feature>
<dbReference type="PROSITE" id="PS50194">
    <property type="entry name" value="FILAMIN_REPEAT"/>
    <property type="match status" value="9"/>
</dbReference>
<evidence type="ECO:0000313" key="7">
    <source>
        <dbReference type="EMBL" id="WAW84877.1"/>
    </source>
</evidence>
<keyword evidence="3" id="KW-0009">Actin-binding</keyword>
<feature type="repeat" description="Filamin" evidence="4">
    <location>
        <begin position="520"/>
        <end position="613"/>
    </location>
</feature>
<comment type="similarity">
    <text evidence="1">Belongs to the filamin family.</text>
</comment>
<dbReference type="SMART" id="SM00557">
    <property type="entry name" value="IG_FLMN"/>
    <property type="match status" value="6"/>
</dbReference>
<dbReference type="SUPFAM" id="SSF47576">
    <property type="entry name" value="Calponin-homology domain, CH-domain"/>
    <property type="match status" value="2"/>
</dbReference>
<dbReference type="InterPro" id="IPR001589">
    <property type="entry name" value="Actinin_actin-bd_CS"/>
</dbReference>
<feature type="repeat" description="Filamin" evidence="4">
    <location>
        <begin position="798"/>
        <end position="890"/>
    </location>
</feature>
<dbReference type="InterPro" id="IPR044801">
    <property type="entry name" value="Filamin"/>
</dbReference>
<dbReference type="Gene3D" id="2.60.40.10">
    <property type="entry name" value="Immunoglobulins"/>
    <property type="match status" value="9"/>
</dbReference>
<dbReference type="InterPro" id="IPR013783">
    <property type="entry name" value="Ig-like_fold"/>
</dbReference>
<evidence type="ECO:0000256" key="5">
    <source>
        <dbReference type="SAM" id="MobiDB-lite"/>
    </source>
</evidence>
<feature type="repeat" description="Filamin" evidence="4">
    <location>
        <begin position="705"/>
        <end position="797"/>
    </location>
</feature>
<dbReference type="PROSITE" id="PS50021">
    <property type="entry name" value="CH"/>
    <property type="match status" value="2"/>
</dbReference>
<dbReference type="PROSITE" id="PS00020">
    <property type="entry name" value="ACTININ_2"/>
    <property type="match status" value="1"/>
</dbReference>
<dbReference type="Gene3D" id="1.10.418.10">
    <property type="entry name" value="Calponin-like domain"/>
    <property type="match status" value="3"/>
</dbReference>
<feature type="domain" description="Calponin-homology (CH)" evidence="6">
    <location>
        <begin position="182"/>
        <end position="303"/>
    </location>
</feature>
<feature type="compositionally biased region" description="Basic and acidic residues" evidence="5">
    <location>
        <begin position="40"/>
        <end position="62"/>
    </location>
</feature>
<proteinExistence type="evidence at transcript level"/>
<dbReference type="Pfam" id="PF00307">
    <property type="entry name" value="CH"/>
    <property type="match status" value="3"/>
</dbReference>
<evidence type="ECO:0000256" key="1">
    <source>
        <dbReference type="ARBA" id="ARBA00009238"/>
    </source>
</evidence>
<feature type="repeat" description="Filamin" evidence="4">
    <location>
        <begin position="1180"/>
        <end position="1252"/>
    </location>
</feature>
<feature type="repeat" description="Filamin" evidence="4">
    <location>
        <begin position="888"/>
        <end position="983"/>
    </location>
</feature>
<dbReference type="PANTHER" id="PTHR38537">
    <property type="entry name" value="JITTERBUG, ISOFORM N"/>
    <property type="match status" value="1"/>
</dbReference>
<dbReference type="CDD" id="cd21184">
    <property type="entry name" value="CH_FLN-like_rpt2"/>
    <property type="match status" value="1"/>
</dbReference>
<dbReference type="SUPFAM" id="SSF81296">
    <property type="entry name" value="E set domains"/>
    <property type="match status" value="9"/>
</dbReference>
<feature type="compositionally biased region" description="Basic and acidic residues" evidence="5">
    <location>
        <begin position="100"/>
        <end position="121"/>
    </location>
</feature>
<feature type="repeat" description="Filamin" evidence="4">
    <location>
        <begin position="1248"/>
        <end position="1327"/>
    </location>
</feature>
<sequence>MASGQPYSYGHNPDPPSSGASNGESTSFQFRVPVVNLGPRGERGKPNYEKHVIKTDGSRESSSEPSAGFSSNTLPAGLSGGQSRDQPRPPFSYASAADFADGRRSLPRNLEKGSDSMDKARSVQIEGGSSTDGSRVVKIKTINKKGGIAPEATVKGPNVFNKREHKEEEESRGTTLNKEWVQVQKKTFTNWFRDRVKDTASKPLEDIQVDLKDGRLLHDLMRALTEGAQGTRVAGVSPLSLLLLLRPHQKPVLRVQQIENVNLAIMSMKEERVPIVGIGGEDICDGNLKLILGMIWCLIIRYQIADISITERKISAKNVLLQWMQAQVPSRGVTNFTKNWNNGITLAALIDSLRPGLIPDWQSWSPDNAVANVQTAMQIAYEQFDIPQIIEPNDMAALIPDELSMMTYLSYFCGPDSIGFHTLKNWVNARIPDPLITNFSSDWKDGRALCSLVDSFIPGYMPSSEEVLRSPPMQNVTKAMGFSKDRLTVEANLSPQDFCNPDIDPLSVMTYISRFRSAKPKQDAASQVGVVGTGISGGSVGQEASFFVRNVPPGSKVVVTVTAPDGSDVPVVHRTTDTGSLHVFYTPPMPGTYTVEVQLDGKHIYGSPFKVIHHDAPQPNNCIVSGSGLQRAQVGQWAEFQVDCVKAGPGNLQVTVRSPQGEIEPEVDNKSDHVFGVRFEPLSVGQHQINMTWAGLPIPGGPHLCQVSDPSKCIASGPGLSGGKLNKPMAFNVSTIGAGPGHLEASVFGPEGTVSLERRDSPEDTGFTYTPCKAGSYLIDVKWDGFPIAGSPFKVRPAAAVDASRVIVMKPPSSVKASVPTSFLVNTKSAGHGVLKAEARGPHVSEKCQIYQEEEGMYRVTFNPIEVGRYDIDVTYGGGRVPLAPFTVAVKDPTGCVVDAKAVAGQTIRANETVVIPVSTKMAGDGDITATARGPGGLQDLPVTKQVAGFYNVTFTPDTPGLHLLDIYFDGDAVTDSSIQIKVDPPGDITFEKPPTHDGYYYTGEQLDFVAHTPDDDLTELKVSAFGIRSNAVPSISVERQPGAGQVVHLTATQPDDYRVDVNYGGQPISGSPFVIPVVTPPNARAVVLGDPVIPLQPGRPIEMSVDATHAGTGGLAYNVTGKLAGQVRADSTMIAANVYNIYFVPPIDDDYAIDIFWARDQVPGSPVIISYSQQEDDPPVQITVDPEQDGIGSLTATAVCRTTGESTPVEVRQYERGKYRLAFDPPCPDLYHLKVLWNGDALDGSPFEIDCRSVDGSSVGGDADHLISKLRAEVLGENAGNIATEVVQLDNGDYQVRFMGRTRELYQTSLFWQNRKIKGSPFEIDKRPK</sequence>
<dbReference type="InterPro" id="IPR001298">
    <property type="entry name" value="Filamin/ABP280_rpt"/>
</dbReference>
<dbReference type="GO" id="GO:0030036">
    <property type="term" value="P:actin cytoskeleton organization"/>
    <property type="evidence" value="ECO:0007669"/>
    <property type="project" value="InterPro"/>
</dbReference>
<feature type="compositionally biased region" description="Polar residues" evidence="5">
    <location>
        <begin position="18"/>
        <end position="29"/>
    </location>
</feature>
<dbReference type="InterPro" id="IPR017868">
    <property type="entry name" value="Filamin/ABP280_repeat-like"/>
</dbReference>
<dbReference type="PANTHER" id="PTHR38537:SF16">
    <property type="entry name" value="CALPONIN-HOMOLOGY (CH) DOMAIN-CONTAINING PROTEIN"/>
    <property type="match status" value="1"/>
</dbReference>
<organism evidence="7">
    <name type="scientific">Halisarca dujardinii</name>
    <name type="common">Dujardin's slime sponge</name>
    <dbReference type="NCBI Taxonomy" id="2583056"/>
    <lineage>
        <taxon>Eukaryota</taxon>
        <taxon>Metazoa</taxon>
        <taxon>Porifera</taxon>
        <taxon>Demospongiae</taxon>
        <taxon>Verongimorpha</taxon>
        <taxon>Chondrillida</taxon>
        <taxon>Halisarcidae</taxon>
        <taxon>Halisarca</taxon>
    </lineage>
</organism>
<dbReference type="InterPro" id="IPR001715">
    <property type="entry name" value="CH_dom"/>
</dbReference>
<evidence type="ECO:0000259" key="6">
    <source>
        <dbReference type="PROSITE" id="PS50021"/>
    </source>
</evidence>
<dbReference type="EMBL" id="ON500537">
    <property type="protein sequence ID" value="WAW84877.1"/>
    <property type="molecule type" value="mRNA"/>
</dbReference>
<dbReference type="InterPro" id="IPR036872">
    <property type="entry name" value="CH_dom_sf"/>
</dbReference>
<dbReference type="SMART" id="SM00033">
    <property type="entry name" value="CH"/>
    <property type="match status" value="3"/>
</dbReference>
<feature type="repeat" description="Filamin" evidence="4">
    <location>
        <begin position="981"/>
        <end position="1078"/>
    </location>
</feature>
<dbReference type="InterPro" id="IPR014756">
    <property type="entry name" value="Ig_E-set"/>
</dbReference>
<evidence type="ECO:0000256" key="3">
    <source>
        <dbReference type="ARBA" id="ARBA00023203"/>
    </source>
</evidence>
<accession>A0A9F1U438</accession>
<dbReference type="Pfam" id="PF00630">
    <property type="entry name" value="Filamin"/>
    <property type="match status" value="5"/>
</dbReference>
<evidence type="ECO:0000256" key="4">
    <source>
        <dbReference type="PROSITE-ProRule" id="PRU00087"/>
    </source>
</evidence>
<dbReference type="GO" id="GO:0051015">
    <property type="term" value="F:actin filament binding"/>
    <property type="evidence" value="ECO:0007669"/>
    <property type="project" value="InterPro"/>
</dbReference>
<feature type="region of interest" description="Disordered" evidence="5">
    <location>
        <begin position="1"/>
        <end position="133"/>
    </location>
</feature>
<evidence type="ECO:0000256" key="2">
    <source>
        <dbReference type="ARBA" id="ARBA00022737"/>
    </source>
</evidence>
<protein>
    <submittedName>
        <fullName evidence="7">Filamin-like 7</fullName>
    </submittedName>
</protein>
<keyword evidence="2" id="KW-0677">Repeat</keyword>
<reference evidence="7" key="1">
    <citation type="submission" date="2022-05" db="EMBL/GenBank/DDBJ databases">
        <authorList>
            <person name="Mikhailov K."/>
            <person name="Kravchuk O."/>
            <person name="Lyupina Y."/>
            <person name="Adameyko K."/>
        </authorList>
    </citation>
    <scope>NUCLEOTIDE SEQUENCE</scope>
</reference>